<proteinExistence type="predicted"/>
<sequence>MIEFLLKQDVLPLFAEVIKATNCKSLPEIQVGILANMCDPKKARDELCLQESQLLEVFIGLPSGSFKITTAYAIVGFLQSKLSSTLAKFALLDNPAKSFTELFIKSEVVSATMEAFNTILTDNAGQENDTDALEEKEIKIKQTFAIDLFWMGTLCIVLTHTGEKPYQCALCPWKFNQSSSSTRHLNKLTKSKPSESSQRTQTKEENGESIEPLICYKFFILQCRRQFSFCNEYV</sequence>
<evidence type="ECO:0000256" key="3">
    <source>
        <dbReference type="ARBA" id="ARBA00022833"/>
    </source>
</evidence>
<reference evidence="7" key="2">
    <citation type="submission" date="2020-05" db="UniProtKB">
        <authorList>
            <consortium name="EnsemblMetazoa"/>
        </authorList>
    </citation>
    <scope>IDENTIFICATION</scope>
    <source>
        <strain evidence="7">IAEA</strain>
    </source>
</reference>
<feature type="region of interest" description="Disordered" evidence="5">
    <location>
        <begin position="185"/>
        <end position="205"/>
    </location>
</feature>
<evidence type="ECO:0000256" key="5">
    <source>
        <dbReference type="SAM" id="MobiDB-lite"/>
    </source>
</evidence>
<reference evidence="8" key="1">
    <citation type="submission" date="2015-01" db="EMBL/GenBank/DDBJ databases">
        <authorList>
            <person name="Aksoy S."/>
            <person name="Warren W."/>
            <person name="Wilson R.K."/>
        </authorList>
    </citation>
    <scope>NUCLEOTIDE SEQUENCE [LARGE SCALE GENOMIC DNA]</scope>
    <source>
        <strain evidence="8">IAEA</strain>
    </source>
</reference>
<dbReference type="InterPro" id="IPR013087">
    <property type="entry name" value="Znf_C2H2_type"/>
</dbReference>
<name>A0A1B0B0K4_9MUSC</name>
<dbReference type="SUPFAM" id="SSF57667">
    <property type="entry name" value="beta-beta-alpha zinc fingers"/>
    <property type="match status" value="1"/>
</dbReference>
<evidence type="ECO:0000256" key="4">
    <source>
        <dbReference type="PROSITE-ProRule" id="PRU00042"/>
    </source>
</evidence>
<keyword evidence="8" id="KW-1185">Reference proteome</keyword>
<accession>A0A1B0B0K4</accession>
<keyword evidence="1" id="KW-0479">Metal-binding</keyword>
<keyword evidence="2 4" id="KW-0863">Zinc-finger</keyword>
<evidence type="ECO:0000256" key="1">
    <source>
        <dbReference type="ARBA" id="ARBA00022723"/>
    </source>
</evidence>
<evidence type="ECO:0000259" key="6">
    <source>
        <dbReference type="PROSITE" id="PS50157"/>
    </source>
</evidence>
<dbReference type="EnsemblMetazoa" id="GPPI014864-RA">
    <property type="protein sequence ID" value="GPPI014864-PA"/>
    <property type="gene ID" value="GPPI014864"/>
</dbReference>
<feature type="domain" description="C2H2-type" evidence="6">
    <location>
        <begin position="166"/>
        <end position="193"/>
    </location>
</feature>
<dbReference type="FunFam" id="3.30.160.60:FF:000446">
    <property type="entry name" value="Zinc finger protein"/>
    <property type="match status" value="1"/>
</dbReference>
<dbReference type="GO" id="GO:0008270">
    <property type="term" value="F:zinc ion binding"/>
    <property type="evidence" value="ECO:0007669"/>
    <property type="project" value="UniProtKB-KW"/>
</dbReference>
<protein>
    <recommendedName>
        <fullName evidence="6">C2H2-type domain-containing protein</fullName>
    </recommendedName>
</protein>
<dbReference type="GO" id="GO:0005634">
    <property type="term" value="C:nucleus"/>
    <property type="evidence" value="ECO:0007669"/>
    <property type="project" value="UniProtKB-ARBA"/>
</dbReference>
<evidence type="ECO:0000313" key="7">
    <source>
        <dbReference type="EnsemblMetazoa" id="GPPI014864-PA"/>
    </source>
</evidence>
<keyword evidence="3" id="KW-0862">Zinc</keyword>
<evidence type="ECO:0000313" key="8">
    <source>
        <dbReference type="Proteomes" id="UP000092460"/>
    </source>
</evidence>
<organism evidence="7 8">
    <name type="scientific">Glossina palpalis gambiensis</name>
    <dbReference type="NCBI Taxonomy" id="67801"/>
    <lineage>
        <taxon>Eukaryota</taxon>
        <taxon>Metazoa</taxon>
        <taxon>Ecdysozoa</taxon>
        <taxon>Arthropoda</taxon>
        <taxon>Hexapoda</taxon>
        <taxon>Insecta</taxon>
        <taxon>Pterygota</taxon>
        <taxon>Neoptera</taxon>
        <taxon>Endopterygota</taxon>
        <taxon>Diptera</taxon>
        <taxon>Brachycera</taxon>
        <taxon>Muscomorpha</taxon>
        <taxon>Hippoboscoidea</taxon>
        <taxon>Glossinidae</taxon>
        <taxon>Glossina</taxon>
    </lineage>
</organism>
<dbReference type="EMBL" id="JXJN01006773">
    <property type="status" value="NOT_ANNOTATED_CDS"/>
    <property type="molecule type" value="Genomic_DNA"/>
</dbReference>
<dbReference type="PROSITE" id="PS50157">
    <property type="entry name" value="ZINC_FINGER_C2H2_2"/>
    <property type="match status" value="1"/>
</dbReference>
<dbReference type="InterPro" id="IPR036236">
    <property type="entry name" value="Znf_C2H2_sf"/>
</dbReference>
<dbReference type="VEuPathDB" id="VectorBase:GPPI014864"/>
<dbReference type="Proteomes" id="UP000092460">
    <property type="component" value="Unassembled WGS sequence"/>
</dbReference>
<dbReference type="Gene3D" id="3.30.160.60">
    <property type="entry name" value="Classic Zinc Finger"/>
    <property type="match status" value="1"/>
</dbReference>
<dbReference type="AlphaFoldDB" id="A0A1B0B0K4"/>
<evidence type="ECO:0000256" key="2">
    <source>
        <dbReference type="ARBA" id="ARBA00022771"/>
    </source>
</evidence>